<reference evidence="2 3" key="1">
    <citation type="submission" date="2018-11" db="EMBL/GenBank/DDBJ databases">
        <authorList>
            <consortium name="Pathogen Informatics"/>
        </authorList>
    </citation>
    <scope>NUCLEOTIDE SEQUENCE [LARGE SCALE GENOMIC DNA]</scope>
</reference>
<reference evidence="4" key="2">
    <citation type="submission" date="2019-09" db="UniProtKB">
        <authorList>
            <consortium name="WormBaseParasite"/>
        </authorList>
    </citation>
    <scope>IDENTIFICATION</scope>
</reference>
<organism evidence="3 4">
    <name type="scientific">Heligmosomoides polygyrus</name>
    <name type="common">Parasitic roundworm</name>
    <dbReference type="NCBI Taxonomy" id="6339"/>
    <lineage>
        <taxon>Eukaryota</taxon>
        <taxon>Metazoa</taxon>
        <taxon>Ecdysozoa</taxon>
        <taxon>Nematoda</taxon>
        <taxon>Chromadorea</taxon>
        <taxon>Rhabditida</taxon>
        <taxon>Rhabditina</taxon>
        <taxon>Rhabditomorpha</taxon>
        <taxon>Strongyloidea</taxon>
        <taxon>Heligmosomidae</taxon>
        <taxon>Heligmosomoides</taxon>
    </lineage>
</organism>
<proteinExistence type="predicted"/>
<evidence type="ECO:0000256" key="1">
    <source>
        <dbReference type="SAM" id="Coils"/>
    </source>
</evidence>
<dbReference type="WBParaSite" id="HPBE_0001663001-mRNA-1">
    <property type="protein sequence ID" value="HPBE_0001663001-mRNA-1"/>
    <property type="gene ID" value="HPBE_0001663001"/>
</dbReference>
<dbReference type="Proteomes" id="UP000050761">
    <property type="component" value="Unassembled WGS sequence"/>
</dbReference>
<protein>
    <submittedName>
        <fullName evidence="4">CCHC-type domain-containing protein</fullName>
    </submittedName>
</protein>
<keyword evidence="3" id="KW-1185">Reference proteome</keyword>
<accession>A0A3P8E2C1</accession>
<feature type="coiled-coil region" evidence="1">
    <location>
        <begin position="478"/>
        <end position="505"/>
    </location>
</feature>
<name>A0A183G4Y6_HELPZ</name>
<dbReference type="OrthoDB" id="5875301at2759"/>
<gene>
    <name evidence="2" type="ORF">HPBE_LOCUS16629</name>
</gene>
<accession>A0A183G4Y6</accession>
<evidence type="ECO:0000313" key="4">
    <source>
        <dbReference type="WBParaSite" id="HPBE_0001663001-mRNA-1"/>
    </source>
</evidence>
<dbReference type="AlphaFoldDB" id="A0A183G4Y6"/>
<evidence type="ECO:0000313" key="3">
    <source>
        <dbReference type="Proteomes" id="UP000050761"/>
    </source>
</evidence>
<dbReference type="EMBL" id="UZAH01029526">
    <property type="protein sequence ID" value="VDP06529.1"/>
    <property type="molecule type" value="Genomic_DNA"/>
</dbReference>
<keyword evidence="1" id="KW-0175">Coiled coil</keyword>
<evidence type="ECO:0000313" key="2">
    <source>
        <dbReference type="EMBL" id="VDP06529.1"/>
    </source>
</evidence>
<sequence>MDNNEFERLQRNYNLLRNAIPPLPSPEELNANIIRQLLEVTIDKTKLELTLIRMHLSTPWTIPGILFALYVTTPEVSEAMMNRPQFDDEDRPLLIDYSQINAAVSDQLELLCQHQDNIKQIRNNLLLENQKEEKSFRDRVMQEFKVLENLMTTMERNPVVLNWEAFDMDFSARIAVFHNRGPEGVNAGPDLGDTSSGGRGNEDELKIDARFYWLGPANVHNAVRDVDADDADADDVGADADIDHRELDAGLPYADIEDDVEVREAEETHANEDFIEPIDELDVGGIGPEDVIVAVEDIYENADMAGPMDQPDHDEIRPEEVLVVADEVDGDQDQHDAARRRQGIVDQGPDDRDVIEELFLRQRRAIQERDDLQMMINELESQERCAPRRYREGMIRRRAEFGMPCVFCEALGHHYSDSCLEVMDAQERKRILRETGRCKQCLDRGCEGGDDCRKKDARCRYCSKKGHNPAICSLPERSRDIEDQLEVLQRNHEDASNRVLRIRRRLRRHGVDI</sequence>